<reference evidence="2 3" key="1">
    <citation type="journal article" date="2019" name="Commun. Biol.">
        <title>The bagworm genome reveals a unique fibroin gene that provides high tensile strength.</title>
        <authorList>
            <person name="Kono N."/>
            <person name="Nakamura H."/>
            <person name="Ohtoshi R."/>
            <person name="Tomita M."/>
            <person name="Numata K."/>
            <person name="Arakawa K."/>
        </authorList>
    </citation>
    <scope>NUCLEOTIDE SEQUENCE [LARGE SCALE GENOMIC DNA]</scope>
</reference>
<comment type="caution">
    <text evidence="2">The sequence shown here is derived from an EMBL/GenBank/DDBJ whole genome shotgun (WGS) entry which is preliminary data.</text>
</comment>
<gene>
    <name evidence="2" type="ORF">EVAR_101919_1</name>
</gene>
<keyword evidence="3" id="KW-1185">Reference proteome</keyword>
<feature type="transmembrane region" description="Helical" evidence="1">
    <location>
        <begin position="20"/>
        <end position="42"/>
    </location>
</feature>
<evidence type="ECO:0000256" key="1">
    <source>
        <dbReference type="SAM" id="Phobius"/>
    </source>
</evidence>
<keyword evidence="1" id="KW-0472">Membrane</keyword>
<dbReference type="AlphaFoldDB" id="A0A4C1TSB2"/>
<name>A0A4C1TSB2_EUMVA</name>
<keyword evidence="1" id="KW-1133">Transmembrane helix</keyword>
<keyword evidence="1" id="KW-0812">Transmembrane</keyword>
<evidence type="ECO:0000313" key="3">
    <source>
        <dbReference type="Proteomes" id="UP000299102"/>
    </source>
</evidence>
<protein>
    <submittedName>
        <fullName evidence="2">Uncharacterized protein</fullName>
    </submittedName>
</protein>
<dbReference type="EMBL" id="BGZK01000083">
    <property type="protein sequence ID" value="GBP16893.1"/>
    <property type="molecule type" value="Genomic_DNA"/>
</dbReference>
<proteinExistence type="predicted"/>
<sequence>MEVYTVCNNGTPFCKALTSFSALSLIRQYLIFLLNETMAFGIRRSRKILFMNSQRDLRSLDFVKSAQVFQPLALRDREIEKEVEDAVEMRNRANRRRQNRCIKPFALKTTEPNLFEQ</sequence>
<organism evidence="2 3">
    <name type="scientific">Eumeta variegata</name>
    <name type="common">Bagworm moth</name>
    <name type="synonym">Eumeta japonica</name>
    <dbReference type="NCBI Taxonomy" id="151549"/>
    <lineage>
        <taxon>Eukaryota</taxon>
        <taxon>Metazoa</taxon>
        <taxon>Ecdysozoa</taxon>
        <taxon>Arthropoda</taxon>
        <taxon>Hexapoda</taxon>
        <taxon>Insecta</taxon>
        <taxon>Pterygota</taxon>
        <taxon>Neoptera</taxon>
        <taxon>Endopterygota</taxon>
        <taxon>Lepidoptera</taxon>
        <taxon>Glossata</taxon>
        <taxon>Ditrysia</taxon>
        <taxon>Tineoidea</taxon>
        <taxon>Psychidae</taxon>
        <taxon>Oiketicinae</taxon>
        <taxon>Eumeta</taxon>
    </lineage>
</organism>
<dbReference type="Proteomes" id="UP000299102">
    <property type="component" value="Unassembled WGS sequence"/>
</dbReference>
<accession>A0A4C1TSB2</accession>
<evidence type="ECO:0000313" key="2">
    <source>
        <dbReference type="EMBL" id="GBP16893.1"/>
    </source>
</evidence>